<name>A0A6M3LRN7_9ZZZZ</name>
<gene>
    <name evidence="1" type="ORF">MM415B05857_0001</name>
</gene>
<reference evidence="1" key="1">
    <citation type="submission" date="2020-03" db="EMBL/GenBank/DDBJ databases">
        <title>The deep terrestrial virosphere.</title>
        <authorList>
            <person name="Holmfeldt K."/>
            <person name="Nilsson E."/>
            <person name="Simone D."/>
            <person name="Lopez-Fernandez M."/>
            <person name="Wu X."/>
            <person name="de Brujin I."/>
            <person name="Lundin D."/>
            <person name="Andersson A."/>
            <person name="Bertilsson S."/>
            <person name="Dopson M."/>
        </authorList>
    </citation>
    <scope>NUCLEOTIDE SEQUENCE</scope>
    <source>
        <strain evidence="1">MM415B05857</strain>
    </source>
</reference>
<evidence type="ECO:0000313" key="1">
    <source>
        <dbReference type="EMBL" id="QJA97900.1"/>
    </source>
</evidence>
<proteinExistence type="predicted"/>
<dbReference type="AlphaFoldDB" id="A0A6M3LRN7"/>
<organism evidence="1">
    <name type="scientific">viral metagenome</name>
    <dbReference type="NCBI Taxonomy" id="1070528"/>
    <lineage>
        <taxon>unclassified sequences</taxon>
        <taxon>metagenomes</taxon>
        <taxon>organismal metagenomes</taxon>
    </lineage>
</organism>
<dbReference type="EMBL" id="MT143535">
    <property type="protein sequence ID" value="QJA97900.1"/>
    <property type="molecule type" value="Genomic_DNA"/>
</dbReference>
<sequence>MKSGNYGIQQADGFACPVHGAAAGSLADCSALAAHAWGEPCRDGNSGLIAFGYLWRRFGPPWAGTDSYKKLVSYILTTPEPDVWLEMMLSGNALPLCVGYIVDLSIERELHAVWDAWECRLYDWVGQQHPDVADSSEDFWRRVDQYRKNLPAEAIAAIGQAPGRTPDPRDWQTCGGPISRVCTALVVAMRELLRPVYVRDIPINVLGRCGDCSEPASRSPYAGFGVPKNAMDERIAS</sequence>
<accession>A0A6M3LRN7</accession>
<protein>
    <submittedName>
        <fullName evidence="1">Uncharacterized protein</fullName>
    </submittedName>
</protein>